<evidence type="ECO:0000256" key="1">
    <source>
        <dbReference type="SAM" id="MobiDB-lite"/>
    </source>
</evidence>
<dbReference type="KEGG" id="rsz:108851552"/>
<protein>
    <submittedName>
        <fullName evidence="3">Uncharacterized protein LOC108851552</fullName>
    </submittedName>
</protein>
<proteinExistence type="predicted"/>
<name>A0A6J0N8H0_RAPSA</name>
<organism evidence="2 3">
    <name type="scientific">Raphanus sativus</name>
    <name type="common">Radish</name>
    <name type="synonym">Raphanus raphanistrum var. sativus</name>
    <dbReference type="NCBI Taxonomy" id="3726"/>
    <lineage>
        <taxon>Eukaryota</taxon>
        <taxon>Viridiplantae</taxon>
        <taxon>Streptophyta</taxon>
        <taxon>Embryophyta</taxon>
        <taxon>Tracheophyta</taxon>
        <taxon>Spermatophyta</taxon>
        <taxon>Magnoliopsida</taxon>
        <taxon>eudicotyledons</taxon>
        <taxon>Gunneridae</taxon>
        <taxon>Pentapetalae</taxon>
        <taxon>rosids</taxon>
        <taxon>malvids</taxon>
        <taxon>Brassicales</taxon>
        <taxon>Brassicaceae</taxon>
        <taxon>Brassiceae</taxon>
        <taxon>Raphanus</taxon>
    </lineage>
</organism>
<dbReference type="PANTHER" id="PTHR34807">
    <property type="entry name" value="OS08G0270800 PROTEIN"/>
    <property type="match status" value="1"/>
</dbReference>
<evidence type="ECO:0000313" key="3">
    <source>
        <dbReference type="RefSeq" id="XP_018480501.2"/>
    </source>
</evidence>
<feature type="region of interest" description="Disordered" evidence="1">
    <location>
        <begin position="118"/>
        <end position="143"/>
    </location>
</feature>
<dbReference type="GeneID" id="108851552"/>
<dbReference type="AlphaFoldDB" id="A0A6J0N8H0"/>
<dbReference type="OrthoDB" id="993453at2759"/>
<dbReference type="Proteomes" id="UP000504610">
    <property type="component" value="Unplaced"/>
</dbReference>
<keyword evidence="2" id="KW-1185">Reference proteome</keyword>
<evidence type="ECO:0000313" key="2">
    <source>
        <dbReference type="Proteomes" id="UP000504610"/>
    </source>
</evidence>
<feature type="region of interest" description="Disordered" evidence="1">
    <location>
        <begin position="62"/>
        <end position="102"/>
    </location>
</feature>
<dbReference type="PANTHER" id="PTHR34807:SF10">
    <property type="entry name" value="(RAPE) HYPOTHETICAL PROTEIN"/>
    <property type="match status" value="1"/>
</dbReference>
<reference evidence="3" key="1">
    <citation type="submission" date="2025-08" db="UniProtKB">
        <authorList>
            <consortium name="RefSeq"/>
        </authorList>
    </citation>
    <scope>IDENTIFICATION</scope>
    <source>
        <tissue evidence="3">Leaf</tissue>
    </source>
</reference>
<dbReference type="RefSeq" id="XP_018480501.2">
    <property type="nucleotide sequence ID" value="XM_018624999.2"/>
</dbReference>
<gene>
    <name evidence="3" type="primary">LOC108851552</name>
</gene>
<accession>A0A6J0N8H0</accession>
<sequence length="217" mass="24860">MKEITDLVDPRRIMFKHQSLMQDYHDLRKETEYKMRKLEMMKQKRSALDAQVRFLRRRYKHLKQDQSHETSSPNMLRLSEPRGALKVSNNGKRKKNSGQGASFDLKLKDTVCNDKNELSAKRSSRGNEVLTSSTPLPDLNDDNTLVTNKVSGFDLNLISREEEDPEANGGEATKNGMIGNGIDCEMKLPICRDVEKEISRAVKRKVVSWQDPVALRV</sequence>